<sequence length="103" mass="11633">MAVAPGNSSDNLDDNDALLLDDNLSISVEGLYAFLDEQPFDPVADQSQSQTKASNLVVQHILLMPFSLMLVFRNLQLMESSMKHLLLNGQHQIFWVYQIVKKK</sequence>
<evidence type="ECO:0000313" key="3">
    <source>
        <dbReference type="Proteomes" id="UP001055439"/>
    </source>
</evidence>
<feature type="transmembrane region" description="Helical" evidence="1">
    <location>
        <begin position="57"/>
        <end position="75"/>
    </location>
</feature>
<proteinExistence type="predicted"/>
<name>A0A9E7HCI8_9LILI</name>
<reference evidence="2" key="1">
    <citation type="submission" date="2022-05" db="EMBL/GenBank/DDBJ databases">
        <title>The Musa troglodytarum L. genome provides insights into the mechanism of non-climacteric behaviour and enrichment of carotenoids.</title>
        <authorList>
            <person name="Wang J."/>
        </authorList>
    </citation>
    <scope>NUCLEOTIDE SEQUENCE</scope>
    <source>
        <tissue evidence="2">Leaf</tissue>
    </source>
</reference>
<dbReference type="AlphaFoldDB" id="A0A9E7HCI8"/>
<gene>
    <name evidence="2" type="ORF">MUK42_37772</name>
</gene>
<keyword evidence="1" id="KW-0812">Transmembrane</keyword>
<protein>
    <submittedName>
        <fullName evidence="2">Uncharacterized protein</fullName>
    </submittedName>
</protein>
<keyword evidence="1" id="KW-1133">Transmembrane helix</keyword>
<evidence type="ECO:0000256" key="1">
    <source>
        <dbReference type="SAM" id="Phobius"/>
    </source>
</evidence>
<keyword evidence="3" id="KW-1185">Reference proteome</keyword>
<evidence type="ECO:0000313" key="2">
    <source>
        <dbReference type="EMBL" id="URE30751.1"/>
    </source>
</evidence>
<keyword evidence="1" id="KW-0472">Membrane</keyword>
<organism evidence="2 3">
    <name type="scientific">Musa troglodytarum</name>
    <name type="common">fe'i banana</name>
    <dbReference type="NCBI Taxonomy" id="320322"/>
    <lineage>
        <taxon>Eukaryota</taxon>
        <taxon>Viridiplantae</taxon>
        <taxon>Streptophyta</taxon>
        <taxon>Embryophyta</taxon>
        <taxon>Tracheophyta</taxon>
        <taxon>Spermatophyta</taxon>
        <taxon>Magnoliopsida</taxon>
        <taxon>Liliopsida</taxon>
        <taxon>Zingiberales</taxon>
        <taxon>Musaceae</taxon>
        <taxon>Musa</taxon>
    </lineage>
</organism>
<accession>A0A9E7HCI8</accession>
<dbReference type="EMBL" id="CP097510">
    <property type="protein sequence ID" value="URE30751.1"/>
    <property type="molecule type" value="Genomic_DNA"/>
</dbReference>
<dbReference type="Proteomes" id="UP001055439">
    <property type="component" value="Chromosome 8"/>
</dbReference>